<dbReference type="AlphaFoldDB" id="A0A5P8P1V1"/>
<feature type="transmembrane region" description="Helical" evidence="2">
    <location>
        <begin position="108"/>
        <end position="127"/>
    </location>
</feature>
<feature type="coiled-coil region" evidence="1">
    <location>
        <begin position="179"/>
        <end position="206"/>
    </location>
</feature>
<feature type="transmembrane region" description="Helical" evidence="2">
    <location>
        <begin position="133"/>
        <end position="158"/>
    </location>
</feature>
<evidence type="ECO:0000313" key="3">
    <source>
        <dbReference type="EMBL" id="QFR49654.1"/>
    </source>
</evidence>
<protein>
    <submittedName>
        <fullName evidence="3">Uncharacterized protein</fullName>
    </submittedName>
</protein>
<dbReference type="OrthoDB" id="5293851at2"/>
<organism evidence="3 4">
    <name type="scientific">Sulfurimonas lithotrophica</name>
    <dbReference type="NCBI Taxonomy" id="2590022"/>
    <lineage>
        <taxon>Bacteria</taxon>
        <taxon>Pseudomonadati</taxon>
        <taxon>Campylobacterota</taxon>
        <taxon>Epsilonproteobacteria</taxon>
        <taxon>Campylobacterales</taxon>
        <taxon>Sulfurimonadaceae</taxon>
        <taxon>Sulfurimonas</taxon>
    </lineage>
</organism>
<feature type="transmembrane region" description="Helical" evidence="2">
    <location>
        <begin position="214"/>
        <end position="240"/>
    </location>
</feature>
<evidence type="ECO:0000256" key="1">
    <source>
        <dbReference type="SAM" id="Coils"/>
    </source>
</evidence>
<accession>A0A5P8P1V1</accession>
<dbReference type="Proteomes" id="UP000326944">
    <property type="component" value="Chromosome"/>
</dbReference>
<dbReference type="KEGG" id="sulg:FJR48_07880"/>
<dbReference type="EMBL" id="CP043617">
    <property type="protein sequence ID" value="QFR49654.1"/>
    <property type="molecule type" value="Genomic_DNA"/>
</dbReference>
<keyword evidence="1" id="KW-0175">Coiled coil</keyword>
<keyword evidence="2" id="KW-0472">Membrane</keyword>
<sequence length="260" mass="29960">MKIFLSVVLVLLALLSLAFDIDKNALELYYQSFDRAVYSFALAKGLNAVISVIQSSEINVSFFVGATVGLGEILDPLNDLVERFSWIMLASSVSIGIQHLLLIMAKTLFIKVTLLVAVVATLIVMWVKKLHNSTAFLLLLKIVVLLLVLRFGAVIFIYTNEAFYNNIYSQNYKSSTIFISEYKSDLEEIQKEKRDLKSYWEEFEQKMEIFSKKVIKLITIFVVTTVIFPLLFLWFFYILLKSVFNLEFDKNKVMLMLSHR</sequence>
<keyword evidence="2" id="KW-0812">Transmembrane</keyword>
<keyword evidence="2" id="KW-1133">Transmembrane helix</keyword>
<proteinExistence type="predicted"/>
<feature type="transmembrane region" description="Helical" evidence="2">
    <location>
        <begin position="84"/>
        <end position="101"/>
    </location>
</feature>
<evidence type="ECO:0000313" key="4">
    <source>
        <dbReference type="Proteomes" id="UP000326944"/>
    </source>
</evidence>
<dbReference type="RefSeq" id="WP_152307601.1">
    <property type="nucleotide sequence ID" value="NZ_CP043617.1"/>
</dbReference>
<name>A0A5P8P1V1_9BACT</name>
<reference evidence="3 4" key="1">
    <citation type="submission" date="2019-09" db="EMBL/GenBank/DDBJ databases">
        <title>Sulfurimonas gotlandica sp. nov., a chemoautotrophic and psychrotolerant epsilonproteobacterium isolated from a pelagic redoxcline, and an emended description of the genus Sulfurimonas.</title>
        <authorList>
            <person name="Wang S."/>
            <person name="Jiang L."/>
            <person name="Shao S."/>
        </authorList>
    </citation>
    <scope>NUCLEOTIDE SEQUENCE [LARGE SCALE GENOMIC DNA]</scope>
    <source>
        <strain evidence="3 4">GYSZ_1</strain>
    </source>
</reference>
<gene>
    <name evidence="3" type="ORF">FJR48_07880</name>
</gene>
<evidence type="ECO:0000256" key="2">
    <source>
        <dbReference type="SAM" id="Phobius"/>
    </source>
</evidence>
<keyword evidence="4" id="KW-1185">Reference proteome</keyword>